<evidence type="ECO:0000256" key="1">
    <source>
        <dbReference type="SAM" id="MobiDB-lite"/>
    </source>
</evidence>
<protein>
    <recommendedName>
        <fullName evidence="5">Transmembrane protein</fullName>
    </recommendedName>
</protein>
<proteinExistence type="predicted"/>
<sequence length="57" mass="6342">MGVWEIVLIVVAVWVALSVVLALLIGAIIKLRDRREAPTQSTHVDLHAVGSTRHHHR</sequence>
<feature type="transmembrane region" description="Helical" evidence="2">
    <location>
        <begin position="6"/>
        <end position="29"/>
    </location>
</feature>
<name>A0A846WHU5_9ACTN</name>
<dbReference type="RefSeq" id="WP_006370772.1">
    <property type="nucleotide sequence ID" value="NZ_JAAXPC010000001.1"/>
</dbReference>
<organism evidence="3 4">
    <name type="scientific">Gordonia polyisoprenivorans</name>
    <dbReference type="NCBI Taxonomy" id="84595"/>
    <lineage>
        <taxon>Bacteria</taxon>
        <taxon>Bacillati</taxon>
        <taxon>Actinomycetota</taxon>
        <taxon>Actinomycetes</taxon>
        <taxon>Mycobacteriales</taxon>
        <taxon>Gordoniaceae</taxon>
        <taxon>Gordonia</taxon>
    </lineage>
</organism>
<dbReference type="EMBL" id="JAAXPC010000001">
    <property type="protein sequence ID" value="NKY00473.1"/>
    <property type="molecule type" value="Genomic_DNA"/>
</dbReference>
<evidence type="ECO:0000313" key="4">
    <source>
        <dbReference type="Proteomes" id="UP000563898"/>
    </source>
</evidence>
<keyword evidence="2" id="KW-1133">Transmembrane helix</keyword>
<comment type="caution">
    <text evidence="3">The sequence shown here is derived from an EMBL/GenBank/DDBJ whole genome shotgun (WGS) entry which is preliminary data.</text>
</comment>
<keyword evidence="2" id="KW-0812">Transmembrane</keyword>
<evidence type="ECO:0000256" key="2">
    <source>
        <dbReference type="SAM" id="Phobius"/>
    </source>
</evidence>
<feature type="region of interest" description="Disordered" evidence="1">
    <location>
        <begin position="35"/>
        <end position="57"/>
    </location>
</feature>
<gene>
    <name evidence="3" type="ORF">HGA05_02625</name>
</gene>
<evidence type="ECO:0000313" key="3">
    <source>
        <dbReference type="EMBL" id="NKY00473.1"/>
    </source>
</evidence>
<dbReference type="AlphaFoldDB" id="A0A846WHU5"/>
<reference evidence="3 4" key="1">
    <citation type="submission" date="2020-04" db="EMBL/GenBank/DDBJ databases">
        <title>MicrobeNet Type strains.</title>
        <authorList>
            <person name="Nicholson A.C."/>
        </authorList>
    </citation>
    <scope>NUCLEOTIDE SEQUENCE [LARGE SCALE GENOMIC DNA]</scope>
    <source>
        <strain evidence="3 4">ATCC BAA-14</strain>
    </source>
</reference>
<evidence type="ECO:0008006" key="5">
    <source>
        <dbReference type="Google" id="ProtNLM"/>
    </source>
</evidence>
<accession>A0A846WHU5</accession>
<dbReference type="Proteomes" id="UP000563898">
    <property type="component" value="Unassembled WGS sequence"/>
</dbReference>
<keyword evidence="2" id="KW-0472">Membrane</keyword>